<evidence type="ECO:0000313" key="1">
    <source>
        <dbReference type="EMBL" id="RED17245.1"/>
    </source>
</evidence>
<reference evidence="1 2" key="1">
    <citation type="submission" date="2018-07" db="EMBL/GenBank/DDBJ databases">
        <title>Genomic Encyclopedia of Type Strains, Phase IV (KMG-IV): sequencing the most valuable type-strain genomes for metagenomic binning, comparative biology and taxonomic classification.</title>
        <authorList>
            <person name="Goeker M."/>
        </authorList>
    </citation>
    <scope>NUCLEOTIDE SEQUENCE [LARGE SCALE GENOMIC DNA]</scope>
    <source>
        <strain evidence="1 2">DSM 26725</strain>
    </source>
</reference>
<evidence type="ECO:0000313" key="2">
    <source>
        <dbReference type="Proteomes" id="UP000256310"/>
    </source>
</evidence>
<proteinExistence type="predicted"/>
<organism evidence="1 2">
    <name type="scientific">Parasphingopyxis lamellibrachiae</name>
    <dbReference type="NCBI Taxonomy" id="680125"/>
    <lineage>
        <taxon>Bacteria</taxon>
        <taxon>Pseudomonadati</taxon>
        <taxon>Pseudomonadota</taxon>
        <taxon>Alphaproteobacteria</taxon>
        <taxon>Sphingomonadales</taxon>
        <taxon>Sphingomonadaceae</taxon>
        <taxon>Parasphingopyxis</taxon>
    </lineage>
</organism>
<protein>
    <recommendedName>
        <fullName evidence="3">DUF2093 domain-containing protein</fullName>
    </recommendedName>
</protein>
<gene>
    <name evidence="1" type="ORF">DFR46_2284</name>
</gene>
<sequence length="67" mass="7384">MLTSRSGGAAKLHYMANNFRMLSPGDHVLCAVTGEAIPLDDLRYWSVERQEPYATAEISVRAAEKMG</sequence>
<dbReference type="Proteomes" id="UP000256310">
    <property type="component" value="Unassembled WGS sequence"/>
</dbReference>
<dbReference type="AlphaFoldDB" id="A0A3D9FHI3"/>
<dbReference type="InterPro" id="IPR018661">
    <property type="entry name" value="DUF2093"/>
</dbReference>
<dbReference type="Pfam" id="PF09866">
    <property type="entry name" value="DUF2093"/>
    <property type="match status" value="1"/>
</dbReference>
<evidence type="ECO:0008006" key="3">
    <source>
        <dbReference type="Google" id="ProtNLM"/>
    </source>
</evidence>
<dbReference type="OrthoDB" id="9801906at2"/>
<comment type="caution">
    <text evidence="1">The sequence shown here is derived from an EMBL/GenBank/DDBJ whole genome shotgun (WGS) entry which is preliminary data.</text>
</comment>
<name>A0A3D9FHI3_9SPHN</name>
<dbReference type="EMBL" id="QRDP01000004">
    <property type="protein sequence ID" value="RED17245.1"/>
    <property type="molecule type" value="Genomic_DNA"/>
</dbReference>
<accession>A0A3D9FHI3</accession>
<dbReference type="RefSeq" id="WP_116236539.1">
    <property type="nucleotide sequence ID" value="NZ_QRDP01000004.1"/>
</dbReference>
<keyword evidence="2" id="KW-1185">Reference proteome</keyword>